<keyword evidence="1" id="KW-0812">Transmembrane</keyword>
<feature type="transmembrane region" description="Helical" evidence="1">
    <location>
        <begin position="58"/>
        <end position="79"/>
    </location>
</feature>
<dbReference type="RefSeq" id="WP_119795722.1">
    <property type="nucleotide sequence ID" value="NZ_QYZD01000027.1"/>
</dbReference>
<protein>
    <submittedName>
        <fullName evidence="2">DUF2306 domain-containing protein</fullName>
    </submittedName>
</protein>
<dbReference type="EMBL" id="QYZD01000027">
    <property type="protein sequence ID" value="RJG21144.1"/>
    <property type="molecule type" value="Genomic_DNA"/>
</dbReference>
<keyword evidence="1" id="KW-1133">Transmembrane helix</keyword>
<feature type="transmembrane region" description="Helical" evidence="1">
    <location>
        <begin position="183"/>
        <end position="202"/>
    </location>
</feature>
<evidence type="ECO:0000313" key="3">
    <source>
        <dbReference type="Proteomes" id="UP000266177"/>
    </source>
</evidence>
<sequence>MTKRRFFTWSLLAVLAGYVIYVLYINYLHDPQAAAFLRRKSNSARPINTHVWLPVMKVHVAFACLAILGGAVNFIHTLLRKYRLFHRINGYLYVISVFAVVLTSGYMAPHATGGKPASIAFNLLNMIWMFITVMAIVNIKKKQMIRHRAWMIRSYVFCFTNLTIHLLTFALHDGLGLPYPASYTAAVYATILLLFGLAEIVIRRIGRSPIDFNRSEAA</sequence>
<keyword evidence="1" id="KW-0472">Membrane</keyword>
<dbReference type="Proteomes" id="UP000266177">
    <property type="component" value="Unassembled WGS sequence"/>
</dbReference>
<evidence type="ECO:0000256" key="1">
    <source>
        <dbReference type="SAM" id="Phobius"/>
    </source>
</evidence>
<feature type="transmembrane region" description="Helical" evidence="1">
    <location>
        <begin position="91"/>
        <end position="107"/>
    </location>
</feature>
<dbReference type="AlphaFoldDB" id="A0A3A3GE11"/>
<evidence type="ECO:0000313" key="2">
    <source>
        <dbReference type="EMBL" id="RJG21144.1"/>
    </source>
</evidence>
<feature type="transmembrane region" description="Helical" evidence="1">
    <location>
        <begin position="119"/>
        <end position="139"/>
    </location>
</feature>
<organism evidence="2 3">
    <name type="scientific">Paenibacillus thiaminolyticus</name>
    <name type="common">Bacillus thiaminolyticus</name>
    <dbReference type="NCBI Taxonomy" id="49283"/>
    <lineage>
        <taxon>Bacteria</taxon>
        <taxon>Bacillati</taxon>
        <taxon>Bacillota</taxon>
        <taxon>Bacilli</taxon>
        <taxon>Bacillales</taxon>
        <taxon>Paenibacillaceae</taxon>
        <taxon>Paenibacillus</taxon>
    </lineage>
</organism>
<reference evidence="2 3" key="1">
    <citation type="submission" date="2018-09" db="EMBL/GenBank/DDBJ databases">
        <title>Paenibacillus SK2017-BO5.</title>
        <authorList>
            <person name="Piskunova J.V."/>
            <person name="Dubiley S.A."/>
            <person name="Severinov K.V."/>
        </authorList>
    </citation>
    <scope>NUCLEOTIDE SEQUENCE [LARGE SCALE GENOMIC DNA]</scope>
    <source>
        <strain evidence="2 3">BO5</strain>
    </source>
</reference>
<dbReference type="InterPro" id="IPR018750">
    <property type="entry name" value="DUF2306_membrane"/>
</dbReference>
<gene>
    <name evidence="2" type="ORF">DQX05_22680</name>
</gene>
<feature type="transmembrane region" description="Helical" evidence="1">
    <location>
        <begin position="7"/>
        <end position="27"/>
    </location>
</feature>
<feature type="transmembrane region" description="Helical" evidence="1">
    <location>
        <begin position="151"/>
        <end position="171"/>
    </location>
</feature>
<dbReference type="Pfam" id="PF10067">
    <property type="entry name" value="DUF2306"/>
    <property type="match status" value="1"/>
</dbReference>
<proteinExistence type="predicted"/>
<dbReference type="OrthoDB" id="195502at2"/>
<accession>A0A3A3GE11</accession>
<comment type="caution">
    <text evidence="2">The sequence shown here is derived from an EMBL/GenBank/DDBJ whole genome shotgun (WGS) entry which is preliminary data.</text>
</comment>
<name>A0A3A3GE11_PANTH</name>